<feature type="transmembrane region" description="Helical" evidence="5">
    <location>
        <begin position="120"/>
        <end position="139"/>
    </location>
</feature>
<evidence type="ECO:0000256" key="3">
    <source>
        <dbReference type="ARBA" id="ARBA00022989"/>
    </source>
</evidence>
<dbReference type="Pfam" id="PF02659">
    <property type="entry name" value="Mntp"/>
    <property type="match status" value="2"/>
</dbReference>
<dbReference type="Proteomes" id="UP001597218">
    <property type="component" value="Unassembled WGS sequence"/>
</dbReference>
<organism evidence="6 7">
    <name type="scientific">Sporosarcina siberiensis</name>
    <dbReference type="NCBI Taxonomy" id="1365606"/>
    <lineage>
        <taxon>Bacteria</taxon>
        <taxon>Bacillati</taxon>
        <taxon>Bacillota</taxon>
        <taxon>Bacilli</taxon>
        <taxon>Bacillales</taxon>
        <taxon>Caryophanaceae</taxon>
        <taxon>Sporosarcina</taxon>
    </lineage>
</organism>
<evidence type="ECO:0000256" key="1">
    <source>
        <dbReference type="ARBA" id="ARBA00022475"/>
    </source>
</evidence>
<feature type="transmembrane region" description="Helical" evidence="5">
    <location>
        <begin position="145"/>
        <end position="165"/>
    </location>
</feature>
<evidence type="ECO:0000256" key="4">
    <source>
        <dbReference type="ARBA" id="ARBA00023136"/>
    </source>
</evidence>
<dbReference type="EMBL" id="JBHUGI010000006">
    <property type="protein sequence ID" value="MFD1927193.1"/>
    <property type="molecule type" value="Genomic_DNA"/>
</dbReference>
<reference evidence="7" key="1">
    <citation type="journal article" date="2019" name="Int. J. Syst. Evol. Microbiol.">
        <title>The Global Catalogue of Microorganisms (GCM) 10K type strain sequencing project: providing services to taxonomists for standard genome sequencing and annotation.</title>
        <authorList>
            <consortium name="The Broad Institute Genomics Platform"/>
            <consortium name="The Broad Institute Genome Sequencing Center for Infectious Disease"/>
            <person name="Wu L."/>
            <person name="Ma J."/>
        </authorList>
    </citation>
    <scope>NUCLEOTIDE SEQUENCE [LARGE SCALE GENOMIC DNA]</scope>
    <source>
        <strain evidence="7">CGMCC 4.7177</strain>
    </source>
</reference>
<comment type="caution">
    <text evidence="6">The sequence shown here is derived from an EMBL/GenBank/DDBJ whole genome shotgun (WGS) entry which is preliminary data.</text>
</comment>
<dbReference type="InterPro" id="IPR003810">
    <property type="entry name" value="Mntp/YtaF"/>
</dbReference>
<evidence type="ECO:0000256" key="2">
    <source>
        <dbReference type="ARBA" id="ARBA00022692"/>
    </source>
</evidence>
<evidence type="ECO:0000256" key="5">
    <source>
        <dbReference type="SAM" id="Phobius"/>
    </source>
</evidence>
<proteinExistence type="predicted"/>
<feature type="transmembrane region" description="Helical" evidence="5">
    <location>
        <begin position="33"/>
        <end position="56"/>
    </location>
</feature>
<name>A0ABW4SCP3_9BACL</name>
<evidence type="ECO:0000313" key="6">
    <source>
        <dbReference type="EMBL" id="MFD1927193.1"/>
    </source>
</evidence>
<protein>
    <submittedName>
        <fullName evidence="6">Manganese efflux pump MntP family protein</fullName>
    </submittedName>
</protein>
<gene>
    <name evidence="6" type="ORF">ACFSFY_03845</name>
</gene>
<sequence>MQWLTIVLIGIAANIDNLGISVSYGLKSNRIPFITNILIAVISIICAYISIAIGGLLSQYFSQSAARFIGGSILIGLGIWVVATSSNVGRSSSNQKKENSNLSFSQKSISSQDINFKESIILGFVLAINCLTIGFGAGIAGVSPILTALSIGVFSVLFIYIGVLVGTKIGNSFIGNYANGIGGVLLVLIGLYEMMF</sequence>
<feature type="transmembrane region" description="Helical" evidence="5">
    <location>
        <begin position="177"/>
        <end position="195"/>
    </location>
</feature>
<keyword evidence="7" id="KW-1185">Reference proteome</keyword>
<keyword evidence="3 5" id="KW-1133">Transmembrane helix</keyword>
<keyword evidence="4 5" id="KW-0472">Membrane</keyword>
<dbReference type="PANTHER" id="PTHR35529:SF2">
    <property type="entry name" value="SPORULATION PROTEIN YTAF-RELATED"/>
    <property type="match status" value="1"/>
</dbReference>
<feature type="transmembrane region" description="Helical" evidence="5">
    <location>
        <begin position="6"/>
        <end position="26"/>
    </location>
</feature>
<keyword evidence="1" id="KW-1003">Cell membrane</keyword>
<keyword evidence="2 5" id="KW-0812">Transmembrane</keyword>
<accession>A0ABW4SCP3</accession>
<dbReference type="PANTHER" id="PTHR35529">
    <property type="entry name" value="MANGANESE EFFLUX PUMP MNTP-RELATED"/>
    <property type="match status" value="1"/>
</dbReference>
<dbReference type="RefSeq" id="WP_381535846.1">
    <property type="nucleotide sequence ID" value="NZ_JBHUGI010000006.1"/>
</dbReference>
<feature type="transmembrane region" description="Helical" evidence="5">
    <location>
        <begin position="68"/>
        <end position="88"/>
    </location>
</feature>
<evidence type="ECO:0000313" key="7">
    <source>
        <dbReference type="Proteomes" id="UP001597218"/>
    </source>
</evidence>